<dbReference type="Pfam" id="PF11760">
    <property type="entry name" value="CbiG_N"/>
    <property type="match status" value="1"/>
</dbReference>
<feature type="domain" description="CobE/GbiG C-terminal" evidence="1">
    <location>
        <begin position="242"/>
        <end position="363"/>
    </location>
</feature>
<dbReference type="Pfam" id="PF11761">
    <property type="entry name" value="CbiG_mid"/>
    <property type="match status" value="1"/>
</dbReference>
<accession>A0A1C7IAK4</accession>
<dbReference type="InterPro" id="IPR021745">
    <property type="entry name" value="CbiG_mid"/>
</dbReference>
<dbReference type="InterPro" id="IPR021744">
    <property type="entry name" value="CbiG_N"/>
</dbReference>
<evidence type="ECO:0000259" key="2">
    <source>
        <dbReference type="Pfam" id="PF11760"/>
    </source>
</evidence>
<dbReference type="Pfam" id="PF01890">
    <property type="entry name" value="CbiG_C"/>
    <property type="match status" value="1"/>
</dbReference>
<dbReference type="Gene3D" id="3.40.50.11220">
    <property type="match status" value="1"/>
</dbReference>
<dbReference type="PANTHER" id="PTHR37477">
    <property type="entry name" value="COBALT-PRECORRIN-5A HYDROLASE"/>
    <property type="match status" value="1"/>
</dbReference>
<dbReference type="STRING" id="1796616.A4V09_05540"/>
<feature type="domain" description="Cobalamin synthesis G N-terminal" evidence="2">
    <location>
        <begin position="73"/>
        <end position="152"/>
    </location>
</feature>
<reference evidence="4" key="1">
    <citation type="submission" date="2017-04" db="EMBL/GenBank/DDBJ databases">
        <title>Complete Genome Sequences of Twelve Strains of a Stable Defined Moderately Diverse Mouse Microbiota 2 (sDMDMm2).</title>
        <authorList>
            <person name="Uchimura Y."/>
            <person name="Wyss M."/>
            <person name="Brugiroux S."/>
            <person name="Limenitakis J.P."/>
            <person name="Stecher B."/>
            <person name="McCoy K.D."/>
            <person name="Macpherson A.J."/>
        </authorList>
    </citation>
    <scope>NUCLEOTIDE SEQUENCE</scope>
    <source>
        <strain evidence="4">YL58</strain>
    </source>
</reference>
<gene>
    <name evidence="4" type="ORF">A4V09_05540</name>
</gene>
<sequence length="372" mass="41419">MKVSIISFSRAGYRLSEMLYWVMKERGYEVESYTKSKYTKKVMDESQLEVDDKSFRNVKQFAKPVDASIKEWAGRRFQDSDAIVFVGACGIAVRSIAPFVTSKKIDPAVIVVDEQGGFAISLLSGHIGGANELTEEIADILHATPVITTATDINKKFAVDVFARKNGCYISDMDLAKEISAALVDGKEVGFASDFPWIGDIPSELVLLDEEKEKPEIGIYVTNSYQKHPFVHTLYLVPRVVTVGVGCRKDTPKETVERVIRRACDELLVPSVSMERVASIDLKKEEAGIIGYCRDRNLPFVTYTKEELALVEGTFAESRFVEEVTGVDNVCERSAVLGSSQDGVKSMLILRKYAEDGVTVALARRKWSVHFE</sequence>
<feature type="domain" description="Cobalamin biosynthesis central region" evidence="3">
    <location>
        <begin position="157"/>
        <end position="238"/>
    </location>
</feature>
<dbReference type="RefSeq" id="WP_065541480.1">
    <property type="nucleotide sequence ID" value="NZ_CP015405.2"/>
</dbReference>
<dbReference type="InterPro" id="IPR038029">
    <property type="entry name" value="GbiG_N_sf"/>
</dbReference>
<dbReference type="Gene3D" id="3.30.420.180">
    <property type="entry name" value="CobE/GbiG C-terminal domain"/>
    <property type="match status" value="1"/>
</dbReference>
<evidence type="ECO:0000313" key="4">
    <source>
        <dbReference type="EMBL" id="ANU75272.1"/>
    </source>
</evidence>
<proteinExistence type="predicted"/>
<organism evidence="4 5">
    <name type="scientific">Blautia pseudococcoides</name>
    <dbReference type="NCBI Taxonomy" id="1796616"/>
    <lineage>
        <taxon>Bacteria</taxon>
        <taxon>Bacillati</taxon>
        <taxon>Bacillota</taxon>
        <taxon>Clostridia</taxon>
        <taxon>Lachnospirales</taxon>
        <taxon>Lachnospiraceae</taxon>
        <taxon>Blautia</taxon>
    </lineage>
</organism>
<dbReference type="OrthoDB" id="9781023at2"/>
<dbReference type="InterPro" id="IPR002750">
    <property type="entry name" value="CobE/GbiG_C"/>
</dbReference>
<dbReference type="Proteomes" id="UP000092574">
    <property type="component" value="Chromosome"/>
</dbReference>
<protein>
    <submittedName>
        <fullName evidence="4">Cobalamin biosynthesis protein CbiG</fullName>
    </submittedName>
</protein>
<dbReference type="SUPFAM" id="SSF159664">
    <property type="entry name" value="CobE/GbiG C-terminal domain-like"/>
    <property type="match status" value="1"/>
</dbReference>
<dbReference type="EMBL" id="CP015405">
    <property type="protein sequence ID" value="ANU75272.1"/>
    <property type="molecule type" value="Genomic_DNA"/>
</dbReference>
<dbReference type="AlphaFoldDB" id="A0A1C7IAK4"/>
<dbReference type="InterPro" id="IPR036518">
    <property type="entry name" value="CobE/GbiG_C_sf"/>
</dbReference>
<dbReference type="GO" id="GO:0009236">
    <property type="term" value="P:cobalamin biosynthetic process"/>
    <property type="evidence" value="ECO:0007669"/>
    <property type="project" value="InterPro"/>
</dbReference>
<evidence type="ECO:0000259" key="1">
    <source>
        <dbReference type="Pfam" id="PF01890"/>
    </source>
</evidence>
<keyword evidence="5" id="KW-1185">Reference proteome</keyword>
<dbReference type="InterPro" id="IPR052553">
    <property type="entry name" value="CbiG_hydrolase"/>
</dbReference>
<dbReference type="PANTHER" id="PTHR37477:SF1">
    <property type="entry name" value="COBALT-PRECORRIN-5A HYDROLASE"/>
    <property type="match status" value="1"/>
</dbReference>
<dbReference type="SUPFAM" id="SSF159672">
    <property type="entry name" value="CbiG N-terminal domain-like"/>
    <property type="match status" value="1"/>
</dbReference>
<evidence type="ECO:0000259" key="3">
    <source>
        <dbReference type="Pfam" id="PF11761"/>
    </source>
</evidence>
<evidence type="ECO:0000313" key="5">
    <source>
        <dbReference type="Proteomes" id="UP000092574"/>
    </source>
</evidence>
<dbReference type="KEGG" id="byl:A4V09_05540"/>
<name>A0A1C7IAK4_9FIRM</name>